<dbReference type="EMBL" id="GG662704">
    <property type="protein sequence ID" value="EWS74417.1"/>
    <property type="molecule type" value="Genomic_DNA"/>
</dbReference>
<accession>W7XAQ4</accession>
<protein>
    <submittedName>
        <fullName evidence="2">Uncharacterized protein</fullName>
    </submittedName>
</protein>
<evidence type="ECO:0000313" key="3">
    <source>
        <dbReference type="Proteomes" id="UP000009168"/>
    </source>
</evidence>
<keyword evidence="3" id="KW-1185">Reference proteome</keyword>
<dbReference type="GeneID" id="24437103"/>
<evidence type="ECO:0000313" key="2">
    <source>
        <dbReference type="EMBL" id="EWS74417.1"/>
    </source>
</evidence>
<evidence type="ECO:0000256" key="1">
    <source>
        <dbReference type="SAM" id="Coils"/>
    </source>
</evidence>
<keyword evidence="1" id="KW-0175">Coiled coil</keyword>
<dbReference type="RefSeq" id="XP_012652994.1">
    <property type="nucleotide sequence ID" value="XM_012797540.1"/>
</dbReference>
<sequence length="324" mass="39096">MVSKLKFQRIIPQKTQKIETDLLIYFLEWYKLNKNIQKESQQYFVINQNYQFLVIINNQRKLMVNKQKKMEQQNNSLNILQDLMKSNLETQTHIDLQLKNCTLSQKQIDQLNNTLVKCQKLESLVLNLNKENISDEKINQLFAQYSYLKDYVETDNNMRYHALEKIYSLGKFEAFKLKQLHKQHIFSILVIDQEQKNKQIFLKKTSAKFNQVIQIYNILYSKIPYKNIVQNKIYHKILASQNILVKIRFLYDEFFSEQIFIVRSNLLYLFFLISKQNNLSIADKKKKKKIVFTKIIIKYPDFQTVDQDMKLKFVNYQQLKIKQE</sequence>
<dbReference type="InParanoid" id="W7XAQ4"/>
<feature type="coiled-coil region" evidence="1">
    <location>
        <begin position="56"/>
        <end position="83"/>
    </location>
</feature>
<name>W7XAQ4_TETTS</name>
<organism evidence="2 3">
    <name type="scientific">Tetrahymena thermophila (strain SB210)</name>
    <dbReference type="NCBI Taxonomy" id="312017"/>
    <lineage>
        <taxon>Eukaryota</taxon>
        <taxon>Sar</taxon>
        <taxon>Alveolata</taxon>
        <taxon>Ciliophora</taxon>
        <taxon>Intramacronucleata</taxon>
        <taxon>Oligohymenophorea</taxon>
        <taxon>Hymenostomatida</taxon>
        <taxon>Tetrahymenina</taxon>
        <taxon>Tetrahymenidae</taxon>
        <taxon>Tetrahymena</taxon>
    </lineage>
</organism>
<dbReference type="Proteomes" id="UP000009168">
    <property type="component" value="Unassembled WGS sequence"/>
</dbReference>
<reference evidence="3" key="1">
    <citation type="journal article" date="2006" name="PLoS Biol.">
        <title>Macronuclear genome sequence of the ciliate Tetrahymena thermophila, a model eukaryote.</title>
        <authorList>
            <person name="Eisen J.A."/>
            <person name="Coyne R.S."/>
            <person name="Wu M."/>
            <person name="Wu D."/>
            <person name="Thiagarajan M."/>
            <person name="Wortman J.R."/>
            <person name="Badger J.H."/>
            <person name="Ren Q."/>
            <person name="Amedeo P."/>
            <person name="Jones K.M."/>
            <person name="Tallon L.J."/>
            <person name="Delcher A.L."/>
            <person name="Salzberg S.L."/>
            <person name="Silva J.C."/>
            <person name="Haas B.J."/>
            <person name="Majoros W.H."/>
            <person name="Farzad M."/>
            <person name="Carlton J.M."/>
            <person name="Smith R.K. Jr."/>
            <person name="Garg J."/>
            <person name="Pearlman R.E."/>
            <person name="Karrer K.M."/>
            <person name="Sun L."/>
            <person name="Manning G."/>
            <person name="Elde N.C."/>
            <person name="Turkewitz A.P."/>
            <person name="Asai D.J."/>
            <person name="Wilkes D.E."/>
            <person name="Wang Y."/>
            <person name="Cai H."/>
            <person name="Collins K."/>
            <person name="Stewart B.A."/>
            <person name="Lee S.R."/>
            <person name="Wilamowska K."/>
            <person name="Weinberg Z."/>
            <person name="Ruzzo W.L."/>
            <person name="Wloga D."/>
            <person name="Gaertig J."/>
            <person name="Frankel J."/>
            <person name="Tsao C.-C."/>
            <person name="Gorovsky M.A."/>
            <person name="Keeling P.J."/>
            <person name="Waller R.F."/>
            <person name="Patron N.J."/>
            <person name="Cherry J.M."/>
            <person name="Stover N.A."/>
            <person name="Krieger C.J."/>
            <person name="del Toro C."/>
            <person name="Ryder H.F."/>
            <person name="Williamson S.C."/>
            <person name="Barbeau R.A."/>
            <person name="Hamilton E.P."/>
            <person name="Orias E."/>
        </authorList>
    </citation>
    <scope>NUCLEOTIDE SEQUENCE [LARGE SCALE GENOMIC DNA]</scope>
    <source>
        <strain evidence="3">SB210</strain>
    </source>
</reference>
<dbReference type="KEGG" id="tet:TTHERM_000073142"/>
<dbReference type="AlphaFoldDB" id="W7XAQ4"/>
<gene>
    <name evidence="2" type="ORF">TTHERM_000073142</name>
</gene>
<proteinExistence type="predicted"/>